<keyword evidence="6" id="KW-1185">Reference proteome</keyword>
<comment type="caution">
    <text evidence="5">The sequence shown here is derived from an EMBL/GenBank/DDBJ whole genome shotgun (WGS) entry which is preliminary data.</text>
</comment>
<feature type="compositionally biased region" description="Acidic residues" evidence="4">
    <location>
        <begin position="189"/>
        <end position="206"/>
    </location>
</feature>
<comment type="subcellular location">
    <subcellularLocation>
        <location evidence="1">Nucleus</location>
    </subcellularLocation>
</comment>
<dbReference type="AlphaFoldDB" id="A0A507C6J1"/>
<feature type="region of interest" description="Disordered" evidence="4">
    <location>
        <begin position="188"/>
        <end position="217"/>
    </location>
</feature>
<proteinExistence type="predicted"/>
<sequence length="217" mass="25144">MPQQNAIEESAVRMKTILDMRPLRRASKQFQKMLSTSAPDAARNNLLQFQLGVRALQIHINKHELVDEMNRQEVAEYHREESRIEREMAEVTSDIEALKTKLVEAQQLRANKLVYEELAKQALALKSRDEMVKRIAQHKRDIDELNEEARVFDVRWELRRKQYVTSVAALYDFQAMLKDTADGVVMMQTEDDPPGDEEEEEGVVDESPDKADAMMID</sequence>
<organism evidence="5 6">
    <name type="scientific">Synchytrium microbalum</name>
    <dbReference type="NCBI Taxonomy" id="1806994"/>
    <lineage>
        <taxon>Eukaryota</taxon>
        <taxon>Fungi</taxon>
        <taxon>Fungi incertae sedis</taxon>
        <taxon>Chytridiomycota</taxon>
        <taxon>Chytridiomycota incertae sedis</taxon>
        <taxon>Chytridiomycetes</taxon>
        <taxon>Synchytriales</taxon>
        <taxon>Synchytriaceae</taxon>
        <taxon>Synchytrium</taxon>
    </lineage>
</organism>
<evidence type="ECO:0000256" key="4">
    <source>
        <dbReference type="SAM" id="MobiDB-lite"/>
    </source>
</evidence>
<evidence type="ECO:0000313" key="6">
    <source>
        <dbReference type="Proteomes" id="UP000319731"/>
    </source>
</evidence>
<evidence type="ECO:0000313" key="5">
    <source>
        <dbReference type="EMBL" id="TPX35242.1"/>
    </source>
</evidence>
<evidence type="ECO:0000256" key="1">
    <source>
        <dbReference type="ARBA" id="ARBA00004123"/>
    </source>
</evidence>
<dbReference type="GO" id="GO:0000445">
    <property type="term" value="C:THO complex part of transcription export complex"/>
    <property type="evidence" value="ECO:0007669"/>
    <property type="project" value="InterPro"/>
</dbReference>
<dbReference type="GeneID" id="42003479"/>
<accession>A0A507C6J1</accession>
<dbReference type="STRING" id="1806994.A0A507C6J1"/>
<dbReference type="Pfam" id="PF05615">
    <property type="entry name" value="THOC7"/>
    <property type="match status" value="1"/>
</dbReference>
<reference evidence="5 6" key="1">
    <citation type="journal article" date="2019" name="Sci. Rep.">
        <title>Comparative genomics of chytrid fungi reveal insights into the obligate biotrophic and pathogenic lifestyle of Synchytrium endobioticum.</title>
        <authorList>
            <person name="van de Vossenberg B.T.L.H."/>
            <person name="Warris S."/>
            <person name="Nguyen H.D.T."/>
            <person name="van Gent-Pelzer M.P.E."/>
            <person name="Joly D.L."/>
            <person name="van de Geest H.C."/>
            <person name="Bonants P.J.M."/>
            <person name="Smith D.S."/>
            <person name="Levesque C.A."/>
            <person name="van der Lee T.A.J."/>
        </authorList>
    </citation>
    <scope>NUCLEOTIDE SEQUENCE [LARGE SCALE GENOMIC DNA]</scope>
    <source>
        <strain evidence="5 6">JEL517</strain>
    </source>
</reference>
<dbReference type="Proteomes" id="UP000319731">
    <property type="component" value="Unassembled WGS sequence"/>
</dbReference>
<evidence type="ECO:0000256" key="2">
    <source>
        <dbReference type="ARBA" id="ARBA00023242"/>
    </source>
</evidence>
<dbReference type="EMBL" id="QEAO01000009">
    <property type="protein sequence ID" value="TPX35242.1"/>
    <property type="molecule type" value="Genomic_DNA"/>
</dbReference>
<dbReference type="OrthoDB" id="205166at2759"/>
<keyword evidence="3" id="KW-0175">Coiled coil</keyword>
<dbReference type="InterPro" id="IPR008501">
    <property type="entry name" value="THOC7/Mft1"/>
</dbReference>
<dbReference type="GO" id="GO:0006397">
    <property type="term" value="P:mRNA processing"/>
    <property type="evidence" value="ECO:0007669"/>
    <property type="project" value="InterPro"/>
</dbReference>
<evidence type="ECO:0000256" key="3">
    <source>
        <dbReference type="SAM" id="Coils"/>
    </source>
</evidence>
<protein>
    <submittedName>
        <fullName evidence="5">Uncharacterized protein</fullName>
    </submittedName>
</protein>
<gene>
    <name evidence="5" type="ORF">SmJEL517_g02254</name>
</gene>
<feature type="compositionally biased region" description="Basic and acidic residues" evidence="4">
    <location>
        <begin position="207"/>
        <end position="217"/>
    </location>
</feature>
<dbReference type="RefSeq" id="XP_031025769.1">
    <property type="nucleotide sequence ID" value="XM_031168182.1"/>
</dbReference>
<feature type="coiled-coil region" evidence="3">
    <location>
        <begin position="81"/>
        <end position="155"/>
    </location>
</feature>
<keyword evidence="2" id="KW-0539">Nucleus</keyword>
<name>A0A507C6J1_9FUNG</name>